<dbReference type="Pfam" id="PF07274">
    <property type="entry name" value="DUF1440"/>
    <property type="match status" value="1"/>
</dbReference>
<keyword evidence="1" id="KW-1133">Transmembrane helix</keyword>
<keyword evidence="1" id="KW-0472">Membrane</keyword>
<feature type="transmembrane region" description="Helical" evidence="1">
    <location>
        <begin position="95"/>
        <end position="115"/>
    </location>
</feature>
<sequence>MLNIVILTALIGGTISGFVKLGWEILLPPRSPQRNETNPPQKLLQQIGISEQVTQATINYLGNKIPYVSLIIHFGFSIVWAGIYALLSLNFPEVAWGQGTVFGIFVWILFHIIIMPAMKTIPSMMQQPWQEHISEFLGHIVWAFTINIVYVYLTVL</sequence>
<organism evidence="2 3">
    <name type="scientific">Periweissella beninensis</name>
    <dbReference type="NCBI Taxonomy" id="504936"/>
    <lineage>
        <taxon>Bacteria</taxon>
        <taxon>Bacillati</taxon>
        <taxon>Bacillota</taxon>
        <taxon>Bacilli</taxon>
        <taxon>Lactobacillales</taxon>
        <taxon>Lactobacillaceae</taxon>
        <taxon>Periweissella</taxon>
    </lineage>
</organism>
<comment type="caution">
    <text evidence="2">The sequence shown here is derived from an EMBL/GenBank/DDBJ whole genome shotgun (WGS) entry which is preliminary data.</text>
</comment>
<keyword evidence="1" id="KW-0812">Transmembrane</keyword>
<feature type="transmembrane region" description="Helical" evidence="1">
    <location>
        <begin position="136"/>
        <end position="153"/>
    </location>
</feature>
<feature type="transmembrane region" description="Helical" evidence="1">
    <location>
        <begin position="67"/>
        <end position="89"/>
    </location>
</feature>
<protein>
    <submittedName>
        <fullName evidence="2">DUF1440 domain-containing protein</fullName>
    </submittedName>
</protein>
<dbReference type="Proteomes" id="UP001057481">
    <property type="component" value="Unassembled WGS sequence"/>
</dbReference>
<evidence type="ECO:0000256" key="1">
    <source>
        <dbReference type="SAM" id="Phobius"/>
    </source>
</evidence>
<dbReference type="EMBL" id="JAGMVS010000037">
    <property type="protein sequence ID" value="MCM2436477.1"/>
    <property type="molecule type" value="Genomic_DNA"/>
</dbReference>
<reference evidence="2" key="1">
    <citation type="submission" date="2021-04" db="EMBL/GenBank/DDBJ databases">
        <title>Taxonomic assessment of Weissella genus.</title>
        <authorList>
            <person name="Fanelli F."/>
            <person name="Chieffi D."/>
            <person name="Dell'Aquila A."/>
            <person name="Gyu-Sung C."/>
            <person name="Franz C.M.A.P."/>
            <person name="Fusco V."/>
        </authorList>
    </citation>
    <scope>NUCLEOTIDE SEQUENCE</scope>
    <source>
        <strain evidence="2">LMG 25373</strain>
    </source>
</reference>
<keyword evidence="3" id="KW-1185">Reference proteome</keyword>
<name>A0ABT0VJ95_9LACO</name>
<dbReference type="InterPro" id="IPR009898">
    <property type="entry name" value="DUF1440"/>
</dbReference>
<proteinExistence type="predicted"/>
<dbReference type="RefSeq" id="WP_205142926.1">
    <property type="nucleotide sequence ID" value="NZ_JAFBDN010000002.1"/>
</dbReference>
<evidence type="ECO:0000313" key="2">
    <source>
        <dbReference type="EMBL" id="MCM2436477.1"/>
    </source>
</evidence>
<feature type="transmembrane region" description="Helical" evidence="1">
    <location>
        <begin position="6"/>
        <end position="27"/>
    </location>
</feature>
<gene>
    <name evidence="2" type="ORF">KAK10_00815</name>
</gene>
<accession>A0ABT0VJ95</accession>
<evidence type="ECO:0000313" key="3">
    <source>
        <dbReference type="Proteomes" id="UP001057481"/>
    </source>
</evidence>